<sequence>MAIAKKKKVAKKKVATKKTGKKKGRNKVPPVKVVPSSTSGVAVDMTPENSETKE</sequence>
<feature type="compositionally biased region" description="Low complexity" evidence="1">
    <location>
        <begin position="27"/>
        <end position="41"/>
    </location>
</feature>
<dbReference type="EMBL" id="JAFFPU010000015">
    <property type="protein sequence ID" value="MBM9576257.1"/>
    <property type="molecule type" value="Genomic_DNA"/>
</dbReference>
<gene>
    <name evidence="2" type="ORF">JWG45_03730</name>
</gene>
<proteinExistence type="predicted"/>
<accession>A0ABS2UAJ9</accession>
<protein>
    <submittedName>
        <fullName evidence="2">Uncharacterized protein</fullName>
    </submittedName>
</protein>
<evidence type="ECO:0000313" key="3">
    <source>
        <dbReference type="Proteomes" id="UP000724686"/>
    </source>
</evidence>
<evidence type="ECO:0000256" key="1">
    <source>
        <dbReference type="SAM" id="MobiDB-lite"/>
    </source>
</evidence>
<name>A0ABS2UAJ9_9LEPT</name>
<dbReference type="Proteomes" id="UP000724686">
    <property type="component" value="Unassembled WGS sequence"/>
</dbReference>
<comment type="caution">
    <text evidence="2">The sequence shown here is derived from an EMBL/GenBank/DDBJ whole genome shotgun (WGS) entry which is preliminary data.</text>
</comment>
<feature type="compositionally biased region" description="Basic residues" evidence="1">
    <location>
        <begin position="1"/>
        <end position="26"/>
    </location>
</feature>
<reference evidence="2 3" key="1">
    <citation type="submission" date="2021-02" db="EMBL/GenBank/DDBJ databases">
        <title>Leptospira ainlahdjerensis sp. nov., Leptospira ainazelensis sp. nov., Leptospira abararensis sp. nov. and Leptospira chreensis sp. nov., four new species isolated from water sources in Algeria.</title>
        <authorList>
            <person name="Amara Korba A."/>
            <person name="Kainiu M."/>
            <person name="Vincent A.T."/>
            <person name="Mariet J.-F."/>
            <person name="Veyrier F.J."/>
            <person name="Goarant C."/>
            <person name="Picardeau M."/>
        </authorList>
    </citation>
    <scope>NUCLEOTIDE SEQUENCE [LARGE SCALE GENOMIC DNA]</scope>
    <source>
        <strain evidence="2 3">201903070</strain>
    </source>
</reference>
<dbReference type="RefSeq" id="WP_205278445.1">
    <property type="nucleotide sequence ID" value="NZ_JAFFPU010000015.1"/>
</dbReference>
<evidence type="ECO:0000313" key="2">
    <source>
        <dbReference type="EMBL" id="MBM9576257.1"/>
    </source>
</evidence>
<organism evidence="2 3">
    <name type="scientific">Leptospira ainlahdjerensis</name>
    <dbReference type="NCBI Taxonomy" id="2810033"/>
    <lineage>
        <taxon>Bacteria</taxon>
        <taxon>Pseudomonadati</taxon>
        <taxon>Spirochaetota</taxon>
        <taxon>Spirochaetia</taxon>
        <taxon>Leptospirales</taxon>
        <taxon>Leptospiraceae</taxon>
        <taxon>Leptospira</taxon>
    </lineage>
</organism>
<keyword evidence="3" id="KW-1185">Reference proteome</keyword>
<feature type="region of interest" description="Disordered" evidence="1">
    <location>
        <begin position="1"/>
        <end position="54"/>
    </location>
</feature>